<evidence type="ECO:0000256" key="2">
    <source>
        <dbReference type="SAM" id="Phobius"/>
    </source>
</evidence>
<feature type="transmembrane region" description="Helical" evidence="2">
    <location>
        <begin position="151"/>
        <end position="178"/>
    </location>
</feature>
<dbReference type="InterPro" id="IPR000595">
    <property type="entry name" value="cNMP-bd_dom"/>
</dbReference>
<name>A0A8X7YCR2_POPTO</name>
<evidence type="ECO:0000313" key="4">
    <source>
        <dbReference type="EMBL" id="KAG6742930.1"/>
    </source>
</evidence>
<dbReference type="OrthoDB" id="421226at2759"/>
<reference evidence="4" key="1">
    <citation type="journal article" date="2020" name="bioRxiv">
        <title>Hybrid origin of Populus tomentosa Carr. identified through genome sequencing and phylogenomic analysis.</title>
        <authorList>
            <person name="An X."/>
            <person name="Gao K."/>
            <person name="Chen Z."/>
            <person name="Li J."/>
            <person name="Yang X."/>
            <person name="Yang X."/>
            <person name="Zhou J."/>
            <person name="Guo T."/>
            <person name="Zhao T."/>
            <person name="Huang S."/>
            <person name="Miao D."/>
            <person name="Khan W.U."/>
            <person name="Rao P."/>
            <person name="Ye M."/>
            <person name="Lei B."/>
            <person name="Liao W."/>
            <person name="Wang J."/>
            <person name="Ji L."/>
            <person name="Li Y."/>
            <person name="Guo B."/>
            <person name="Mustafa N.S."/>
            <person name="Li S."/>
            <person name="Yun Q."/>
            <person name="Keller S.R."/>
            <person name="Mao J."/>
            <person name="Zhang R."/>
            <person name="Strauss S.H."/>
        </authorList>
    </citation>
    <scope>NUCLEOTIDE SEQUENCE</scope>
    <source>
        <strain evidence="4">GM15</strain>
        <tissue evidence="4">Leaf</tissue>
    </source>
</reference>
<proteinExistence type="predicted"/>
<evidence type="ECO:0000256" key="1">
    <source>
        <dbReference type="ARBA" id="ARBA00023303"/>
    </source>
</evidence>
<dbReference type="EMBL" id="JAAWWB010000033">
    <property type="protein sequence ID" value="KAG6742930.1"/>
    <property type="molecule type" value="Genomic_DNA"/>
</dbReference>
<dbReference type="AlphaFoldDB" id="A0A8X7YCR2"/>
<feature type="transmembrane region" description="Helical" evidence="2">
    <location>
        <begin position="363"/>
        <end position="390"/>
    </location>
</feature>
<protein>
    <recommendedName>
        <fullName evidence="3">Cyclic nucleotide-binding domain-containing protein</fullName>
    </recommendedName>
</protein>
<accession>A0A8X7YCR2</accession>
<dbReference type="Proteomes" id="UP000886885">
    <property type="component" value="Chromosome 17A"/>
</dbReference>
<keyword evidence="2" id="KW-0812">Transmembrane</keyword>
<dbReference type="SMART" id="SM00100">
    <property type="entry name" value="cNMP"/>
    <property type="match status" value="1"/>
</dbReference>
<feature type="transmembrane region" description="Helical" evidence="2">
    <location>
        <begin position="215"/>
        <end position="234"/>
    </location>
</feature>
<dbReference type="GO" id="GO:0034220">
    <property type="term" value="P:monoatomic ion transmembrane transport"/>
    <property type="evidence" value="ECO:0007669"/>
    <property type="project" value="UniProtKB-KW"/>
</dbReference>
<feature type="transmembrane region" description="Helical" evidence="2">
    <location>
        <begin position="120"/>
        <end position="139"/>
    </location>
</feature>
<dbReference type="GO" id="GO:0016020">
    <property type="term" value="C:membrane"/>
    <property type="evidence" value="ECO:0007669"/>
    <property type="project" value="UniProtKB-SubCell"/>
</dbReference>
<feature type="domain" description="Cyclic nucleotide-binding" evidence="3">
    <location>
        <begin position="465"/>
        <end position="575"/>
    </location>
</feature>
<keyword evidence="2" id="KW-0472">Membrane</keyword>
<keyword evidence="5" id="KW-1185">Reference proteome</keyword>
<organism evidence="4 5">
    <name type="scientific">Populus tomentosa</name>
    <name type="common">Chinese white poplar</name>
    <dbReference type="NCBI Taxonomy" id="118781"/>
    <lineage>
        <taxon>Eukaryota</taxon>
        <taxon>Viridiplantae</taxon>
        <taxon>Streptophyta</taxon>
        <taxon>Embryophyta</taxon>
        <taxon>Tracheophyta</taxon>
        <taxon>Spermatophyta</taxon>
        <taxon>Magnoliopsida</taxon>
        <taxon>eudicotyledons</taxon>
        <taxon>Gunneridae</taxon>
        <taxon>Pentapetalae</taxon>
        <taxon>rosids</taxon>
        <taxon>fabids</taxon>
        <taxon>Malpighiales</taxon>
        <taxon>Salicaceae</taxon>
        <taxon>Saliceae</taxon>
        <taxon>Populus</taxon>
    </lineage>
</organism>
<evidence type="ECO:0000259" key="3">
    <source>
        <dbReference type="PROSITE" id="PS50042"/>
    </source>
</evidence>
<gene>
    <name evidence="4" type="ORF">POTOM_053874</name>
</gene>
<evidence type="ECO:0000313" key="5">
    <source>
        <dbReference type="Proteomes" id="UP000886885"/>
    </source>
</evidence>
<feature type="transmembrane region" description="Helical" evidence="2">
    <location>
        <begin position="321"/>
        <end position="343"/>
    </location>
</feature>
<keyword evidence="2" id="KW-1133">Transmembrane helix</keyword>
<comment type="caution">
    <text evidence="4">The sequence shown here is derived from an EMBL/GenBank/DDBJ whole genome shotgun (WGS) entry which is preliminary data.</text>
</comment>
<keyword evidence="1" id="KW-0407">Ion channel</keyword>
<dbReference type="PROSITE" id="PS50042">
    <property type="entry name" value="CNMP_BINDING_3"/>
    <property type="match status" value="1"/>
</dbReference>
<dbReference type="PANTHER" id="PTHR45651:SF92">
    <property type="entry name" value="CYCLIC NUCLEOTIDE-BINDING DOMAIN-CONTAINING PROTEIN"/>
    <property type="match status" value="1"/>
</dbReference>
<dbReference type="Pfam" id="PF00027">
    <property type="entry name" value="cNMP_binding"/>
    <property type="match status" value="1"/>
</dbReference>
<keyword evidence="1" id="KW-0813">Transport</keyword>
<keyword evidence="1" id="KW-0406">Ion transport</keyword>
<sequence>MFQTAHPLRTVPDILELLAILPAASKPISLPVSHHFILCRSLSPAGLDKVEVGVPVFHSTSCDSAHQPEWQALAGSSLVPIHAKSDPISKPARCQTPTTKGPFGSILDPRSKWVKKWNRVLLLTRGIALAIDPLFFYALSLSIGKGGGPCLYVNIGFAAIVTVARSCVDAVHLWHLWLQFRLAYVSRESLVFGCGKLVWNARAIAYHYVRSLKGFWFDVFVILPIPQATFWLLVPKLIREEKIKQVLTMLLVTFSFQFLPKVYHSFCLARRMRKVTGHRRMLFMYPADNYGNPCGRNSTWIAKPLCLDDNGPFNYGIYSPALLVVSSNSLAVKILYPIFWGLLNLSSFGNELAPTSNLVEVMFSIYIVLCGFTLFTLLIGNIQVFLHVVMAKNKKMQLRRQDVEWWMRRRQLPTGLRQRFRHFERQKWRVMGGEDEMGWIEELPEGLRRDIKRYLCLDLIKKVPLFHNLDDLILDNICDRVKLLVYSKDEKILREGDPVLRMVFIVHGRVKYSQCLSKGMVATSVLEPGGFLGDELLSWCLRRPFIDRLPASSATFVCMEPTEAFVLDAYDLRYISEHFRTIHSLRACDILIIFLQEFEVYGFISG</sequence>
<dbReference type="CDD" id="cd00038">
    <property type="entry name" value="CAP_ED"/>
    <property type="match status" value="1"/>
</dbReference>
<dbReference type="PANTHER" id="PTHR45651">
    <property type="entry name" value="CYCLIC NUCLEOTIDE-GATED ION CHANNEL 15-RELATED-RELATED"/>
    <property type="match status" value="1"/>
</dbReference>